<organism evidence="1 2">
    <name type="scientific">Cytospora paraplurivora</name>
    <dbReference type="NCBI Taxonomy" id="2898453"/>
    <lineage>
        <taxon>Eukaryota</taxon>
        <taxon>Fungi</taxon>
        <taxon>Dikarya</taxon>
        <taxon>Ascomycota</taxon>
        <taxon>Pezizomycotina</taxon>
        <taxon>Sordariomycetes</taxon>
        <taxon>Sordariomycetidae</taxon>
        <taxon>Diaporthales</taxon>
        <taxon>Cytosporaceae</taxon>
        <taxon>Cytospora</taxon>
    </lineage>
</organism>
<comment type="caution">
    <text evidence="1">The sequence shown here is derived from an EMBL/GenBank/DDBJ whole genome shotgun (WGS) entry which is preliminary data.</text>
</comment>
<reference evidence="1 2" key="1">
    <citation type="journal article" date="2023" name="PLoS ONE">
        <title>Cytospora paraplurivora sp. nov. isolated from orchards with fruit tree decline syndrome in Ontario, Canada.</title>
        <authorList>
            <person name="Ilyukhin E."/>
            <person name="Nguyen H.D.T."/>
            <person name="Castle A.J."/>
            <person name="Ellouze W."/>
        </authorList>
    </citation>
    <scope>NUCLEOTIDE SEQUENCE [LARGE SCALE GENOMIC DNA]</scope>
    <source>
        <strain evidence="1 2">FDS-564</strain>
    </source>
</reference>
<proteinExistence type="predicted"/>
<gene>
    <name evidence="1" type="ORF">SLS53_007275</name>
</gene>
<dbReference type="Proteomes" id="UP001320245">
    <property type="component" value="Unassembled WGS sequence"/>
</dbReference>
<accession>A0AAN9YE48</accession>
<protein>
    <submittedName>
        <fullName evidence="1">Uncharacterized protein</fullName>
    </submittedName>
</protein>
<evidence type="ECO:0000313" key="2">
    <source>
        <dbReference type="Proteomes" id="UP001320245"/>
    </source>
</evidence>
<evidence type="ECO:0000313" key="1">
    <source>
        <dbReference type="EMBL" id="KAK7735897.1"/>
    </source>
</evidence>
<sequence>MNHDAEGGKKHTPADWHQVRDLTRLVEHIIEDEELAREQEEYELLFNREGRRGRHHHHHHRVGPFPPCLRCALAGMHCSATQAGSEDDVRCRRCERNGERFCIRQAERVVGTLDPEALRGMLRKGGGGGGRAREVESMIYCLDPVLCGDRGRLLEMAADVLDGDGVKFVHGTRVNRVHAQNFALPMWHRNDKPENRSNPGYVMRTPKAYFKKVEVTRKDKQLKMKMEATEQEIPEAE</sequence>
<dbReference type="EMBL" id="JAJSPL020000036">
    <property type="protein sequence ID" value="KAK7735897.1"/>
    <property type="molecule type" value="Genomic_DNA"/>
</dbReference>
<dbReference type="AlphaFoldDB" id="A0AAN9YE48"/>
<name>A0AAN9YE48_9PEZI</name>
<keyword evidence="2" id="KW-1185">Reference proteome</keyword>